<feature type="transmembrane region" description="Helical" evidence="7">
    <location>
        <begin position="253"/>
        <end position="271"/>
    </location>
</feature>
<dbReference type="NCBIfam" id="TIGR00786">
    <property type="entry name" value="dctM"/>
    <property type="match status" value="1"/>
</dbReference>
<organism evidence="9 10">
    <name type="scientific">Lactonifactor longoviformis DSM 17459</name>
    <dbReference type="NCBI Taxonomy" id="1122155"/>
    <lineage>
        <taxon>Bacteria</taxon>
        <taxon>Bacillati</taxon>
        <taxon>Bacillota</taxon>
        <taxon>Clostridia</taxon>
        <taxon>Eubacteriales</taxon>
        <taxon>Clostridiaceae</taxon>
        <taxon>Lactonifactor</taxon>
    </lineage>
</organism>
<dbReference type="InterPro" id="IPR004681">
    <property type="entry name" value="TRAP_DctM"/>
</dbReference>
<keyword evidence="5 7" id="KW-1133">Transmembrane helix</keyword>
<reference evidence="9 10" key="1">
    <citation type="submission" date="2016-11" db="EMBL/GenBank/DDBJ databases">
        <authorList>
            <person name="Jaros S."/>
            <person name="Januszkiewicz K."/>
            <person name="Wedrychowicz H."/>
        </authorList>
    </citation>
    <scope>NUCLEOTIDE SEQUENCE [LARGE SCALE GENOMIC DNA]</scope>
    <source>
        <strain evidence="9 10">DSM 17459</strain>
    </source>
</reference>
<dbReference type="PANTHER" id="PTHR33362:SF5">
    <property type="entry name" value="C4-DICARBOXYLATE TRAP TRANSPORTER LARGE PERMEASE PROTEIN DCTM"/>
    <property type="match status" value="1"/>
</dbReference>
<dbReference type="InterPro" id="IPR010656">
    <property type="entry name" value="DctM"/>
</dbReference>
<dbReference type="EMBL" id="FQVI01000040">
    <property type="protein sequence ID" value="SHF54095.1"/>
    <property type="molecule type" value="Genomic_DNA"/>
</dbReference>
<evidence type="ECO:0000256" key="6">
    <source>
        <dbReference type="ARBA" id="ARBA00023136"/>
    </source>
</evidence>
<evidence type="ECO:0000256" key="3">
    <source>
        <dbReference type="ARBA" id="ARBA00022519"/>
    </source>
</evidence>
<dbReference type="RefSeq" id="WP_072854676.1">
    <property type="nucleotide sequence ID" value="NZ_FQVI01000040.1"/>
</dbReference>
<evidence type="ECO:0000256" key="4">
    <source>
        <dbReference type="ARBA" id="ARBA00022692"/>
    </source>
</evidence>
<feature type="transmembrane region" description="Helical" evidence="7">
    <location>
        <begin position="325"/>
        <end position="350"/>
    </location>
</feature>
<feature type="domain" description="TRAP C4-dicarboxylate transport system permease DctM subunit" evidence="8">
    <location>
        <begin position="11"/>
        <end position="436"/>
    </location>
</feature>
<keyword evidence="3" id="KW-0997">Cell inner membrane</keyword>
<feature type="transmembrane region" description="Helical" evidence="7">
    <location>
        <begin position="100"/>
        <end position="130"/>
    </location>
</feature>
<comment type="subcellular location">
    <subcellularLocation>
        <location evidence="1">Cell inner membrane</location>
        <topology evidence="1">Multi-pass membrane protein</topology>
    </subcellularLocation>
</comment>
<keyword evidence="6 7" id="KW-0472">Membrane</keyword>
<dbReference type="Pfam" id="PF06808">
    <property type="entry name" value="DctM"/>
    <property type="match status" value="1"/>
</dbReference>
<dbReference type="GO" id="GO:0005886">
    <property type="term" value="C:plasma membrane"/>
    <property type="evidence" value="ECO:0007669"/>
    <property type="project" value="UniProtKB-SubCell"/>
</dbReference>
<feature type="transmembrane region" description="Helical" evidence="7">
    <location>
        <begin position="142"/>
        <end position="166"/>
    </location>
</feature>
<accession>A0A1M5CH57</accession>
<keyword evidence="10" id="KW-1185">Reference proteome</keyword>
<dbReference type="AlphaFoldDB" id="A0A1M5CH57"/>
<feature type="transmembrane region" description="Helical" evidence="7">
    <location>
        <begin position="362"/>
        <end position="382"/>
    </location>
</feature>
<feature type="transmembrane region" description="Helical" evidence="7">
    <location>
        <begin position="283"/>
        <end position="305"/>
    </location>
</feature>
<dbReference type="PIRSF" id="PIRSF006066">
    <property type="entry name" value="HI0050"/>
    <property type="match status" value="1"/>
</dbReference>
<feature type="transmembrane region" description="Helical" evidence="7">
    <location>
        <begin position="420"/>
        <end position="441"/>
    </location>
</feature>
<keyword evidence="4 7" id="KW-0812">Transmembrane</keyword>
<feature type="transmembrane region" description="Helical" evidence="7">
    <location>
        <begin position="225"/>
        <end position="247"/>
    </location>
</feature>
<proteinExistence type="predicted"/>
<feature type="transmembrane region" description="Helical" evidence="7">
    <location>
        <begin position="61"/>
        <end position="80"/>
    </location>
</feature>
<protein>
    <submittedName>
        <fullName evidence="9">TRAP transporter, DctM subunit</fullName>
    </submittedName>
</protein>
<dbReference type="OrthoDB" id="9772674at2"/>
<evidence type="ECO:0000256" key="7">
    <source>
        <dbReference type="SAM" id="Phobius"/>
    </source>
</evidence>
<sequence>MSTLQITVLSFLLLIILVAMGVHLGVSLLSCSIVGMILAVGNYDVAVNMVISTAYNSLKDYIFGVTPLFILMGLLANLSGASGSLYDSCHLLFRRLKGSLGYATVVANAIFAAVTGVSIASAAVFTKIAVPQMRKHGYEKKFSVGSVAGSSILGMLIPPSVLMILYGTASGTSIGHLFVAGVIPGIITTVVFMFTIWLTIKVKPDTVPNMDEAVQTMGRKERMSIILKPWPMILLILVSLGGIWLGYFTPTEAGGVAAFGALLLVIANKKFTPKGFLEVLRNAGVSTGSVMFLLITAQMYSRALAVSGAINLVEDFILSLHMPPMLVVIMFMIIFLVLGCVLDSTSIVLLCMPIMCPIIANYGYDLVWFGIISIIAIQIGIISPPFGMSVFTVKSALGDIGSTDGDDISVIDIFKGSMPYIAGMVVVLVICIAFPKVVLLAL</sequence>
<dbReference type="Proteomes" id="UP000184245">
    <property type="component" value="Unassembled WGS sequence"/>
</dbReference>
<evidence type="ECO:0000256" key="1">
    <source>
        <dbReference type="ARBA" id="ARBA00004429"/>
    </source>
</evidence>
<feature type="transmembrane region" description="Helical" evidence="7">
    <location>
        <begin position="178"/>
        <end position="200"/>
    </location>
</feature>
<evidence type="ECO:0000313" key="10">
    <source>
        <dbReference type="Proteomes" id="UP000184245"/>
    </source>
</evidence>
<gene>
    <name evidence="9" type="ORF">SAMN02745158_04150</name>
</gene>
<evidence type="ECO:0000259" key="8">
    <source>
        <dbReference type="Pfam" id="PF06808"/>
    </source>
</evidence>
<evidence type="ECO:0000256" key="5">
    <source>
        <dbReference type="ARBA" id="ARBA00022989"/>
    </source>
</evidence>
<keyword evidence="2" id="KW-1003">Cell membrane</keyword>
<dbReference type="GO" id="GO:0022857">
    <property type="term" value="F:transmembrane transporter activity"/>
    <property type="evidence" value="ECO:0007669"/>
    <property type="project" value="TreeGrafter"/>
</dbReference>
<name>A0A1M5CH57_9CLOT</name>
<dbReference type="STRING" id="1122155.SAMN02745158_04150"/>
<feature type="transmembrane region" description="Helical" evidence="7">
    <location>
        <begin position="12"/>
        <end position="40"/>
    </location>
</feature>
<evidence type="ECO:0000313" key="9">
    <source>
        <dbReference type="EMBL" id="SHF54095.1"/>
    </source>
</evidence>
<dbReference type="PANTHER" id="PTHR33362">
    <property type="entry name" value="SIALIC ACID TRAP TRANSPORTER PERMEASE PROTEIN SIAT-RELATED"/>
    <property type="match status" value="1"/>
</dbReference>
<evidence type="ECO:0000256" key="2">
    <source>
        <dbReference type="ARBA" id="ARBA00022475"/>
    </source>
</evidence>